<dbReference type="PANTHER" id="PTHR23068">
    <property type="entry name" value="DNA CYTOSINE-5- -METHYLTRANSFERASE 3-RELATED"/>
    <property type="match status" value="1"/>
</dbReference>
<keyword evidence="2" id="KW-0479">Metal-binding</keyword>
<dbReference type="InterPro" id="IPR050390">
    <property type="entry name" value="C5-Methyltransferase"/>
</dbReference>
<dbReference type="AlphaFoldDB" id="A0A3Q2FL57"/>
<evidence type="ECO:0000256" key="4">
    <source>
        <dbReference type="ARBA" id="ARBA00022833"/>
    </source>
</evidence>
<evidence type="ECO:0000256" key="6">
    <source>
        <dbReference type="SAM" id="MobiDB-lite"/>
    </source>
</evidence>
<accession>A0A3Q2FL57</accession>
<feature type="compositionally biased region" description="Basic residues" evidence="6">
    <location>
        <begin position="37"/>
        <end position="46"/>
    </location>
</feature>
<dbReference type="GeneTree" id="ENSGT00940000166923"/>
<protein>
    <recommendedName>
        <fullName evidence="7">PHD-type domain-containing protein</fullName>
    </recommendedName>
</protein>
<evidence type="ECO:0000256" key="3">
    <source>
        <dbReference type="ARBA" id="ARBA00022771"/>
    </source>
</evidence>
<dbReference type="GO" id="GO:0000122">
    <property type="term" value="P:negative regulation of transcription by RNA polymerase II"/>
    <property type="evidence" value="ECO:0007669"/>
    <property type="project" value="TreeGrafter"/>
</dbReference>
<organism evidence="8 9">
    <name type="scientific">Cyprinodon variegatus</name>
    <name type="common">Sheepshead minnow</name>
    <dbReference type="NCBI Taxonomy" id="28743"/>
    <lineage>
        <taxon>Eukaryota</taxon>
        <taxon>Metazoa</taxon>
        <taxon>Chordata</taxon>
        <taxon>Craniata</taxon>
        <taxon>Vertebrata</taxon>
        <taxon>Euteleostomi</taxon>
        <taxon>Actinopterygii</taxon>
        <taxon>Neopterygii</taxon>
        <taxon>Teleostei</taxon>
        <taxon>Neoteleostei</taxon>
        <taxon>Acanthomorphata</taxon>
        <taxon>Ovalentaria</taxon>
        <taxon>Atherinomorphae</taxon>
        <taxon>Cyprinodontiformes</taxon>
        <taxon>Cyprinodontidae</taxon>
        <taxon>Cyprinodon</taxon>
    </lineage>
</organism>
<evidence type="ECO:0000313" key="8">
    <source>
        <dbReference type="Ensembl" id="ENSCVAP00000005485.1"/>
    </source>
</evidence>
<dbReference type="Pfam" id="PF17980">
    <property type="entry name" value="ADD_DNMT3"/>
    <property type="match status" value="1"/>
</dbReference>
<evidence type="ECO:0000259" key="7">
    <source>
        <dbReference type="PROSITE" id="PS51533"/>
    </source>
</evidence>
<evidence type="ECO:0000313" key="9">
    <source>
        <dbReference type="Proteomes" id="UP000265020"/>
    </source>
</evidence>
<evidence type="ECO:0000256" key="1">
    <source>
        <dbReference type="ARBA" id="ARBA00004123"/>
    </source>
</evidence>
<dbReference type="GO" id="GO:0008270">
    <property type="term" value="F:zinc ion binding"/>
    <property type="evidence" value="ECO:0007669"/>
    <property type="project" value="UniProtKB-KW"/>
</dbReference>
<feature type="compositionally biased region" description="Basic and acidic residues" evidence="6">
    <location>
        <begin position="24"/>
        <end position="36"/>
    </location>
</feature>
<keyword evidence="5" id="KW-0539">Nucleus</keyword>
<sequence>MGKQGNGGSQVETDRLDEEWENVNSRKERGVSERQRAAKSVKKSHRWLNGLDDDDTSPDFVPYRKRSCTKLYNKVNQPSSEYTQPDQKHRGRKRNPLSLFICCFSLDACSLHLTSTLRYTVIIFVSSFSTCHADFCLCCGTKDIEIFHPLFKGGLCLKCKDNFTETLYRYDEDGYQSYCTICFYFPLHTWFICCLIFRSYCEDCLNILAGPGTFDSLKVVDPWVCYLCQPHQPHGALVPRDDWRFREPHRVYPSIPTKLRRPLRVLSLFDGIGTGKSPAPKASARLFCLSQLVTVSIRHHKCFSHPNDLVFLSFCMTEGTGRLFFDYYRILQLLKPKEDDPRPFFWLFENVVFMNTHDKVNICRFLEVSIHFTSEMSFLLQLLNQVEHLRR</sequence>
<dbReference type="Proteomes" id="UP000265020">
    <property type="component" value="Unassembled WGS sequence"/>
</dbReference>
<dbReference type="PROSITE" id="PS51533">
    <property type="entry name" value="ADD"/>
    <property type="match status" value="1"/>
</dbReference>
<name>A0A3Q2FL57_CYPVA</name>
<feature type="region of interest" description="Disordered" evidence="6">
    <location>
        <begin position="1"/>
        <end position="50"/>
    </location>
</feature>
<dbReference type="InterPro" id="IPR049554">
    <property type="entry name" value="DNMT3_ADD_PHD"/>
</dbReference>
<dbReference type="Gene3D" id="3.40.50.150">
    <property type="entry name" value="Vaccinia Virus protein VP39"/>
    <property type="match status" value="1"/>
</dbReference>
<dbReference type="InterPro" id="IPR029063">
    <property type="entry name" value="SAM-dependent_MTases_sf"/>
</dbReference>
<dbReference type="InterPro" id="IPR025766">
    <property type="entry name" value="ADD"/>
</dbReference>
<dbReference type="GO" id="GO:0003677">
    <property type="term" value="F:DNA binding"/>
    <property type="evidence" value="ECO:0007669"/>
    <property type="project" value="TreeGrafter"/>
</dbReference>
<dbReference type="PANTHER" id="PTHR23068:SF53">
    <property type="entry name" value="DNA (CYTOSINE-5-)-METHYLTRANSFERASE"/>
    <property type="match status" value="1"/>
</dbReference>
<dbReference type="InterPro" id="IPR040552">
    <property type="entry name" value="DNMT3_ADD_GATA1-like"/>
</dbReference>
<dbReference type="STRING" id="28743.ENSCVAP00000005485"/>
<reference evidence="8" key="1">
    <citation type="submission" date="2025-08" db="UniProtKB">
        <authorList>
            <consortium name="Ensembl"/>
        </authorList>
    </citation>
    <scope>IDENTIFICATION</scope>
</reference>
<comment type="subcellular location">
    <subcellularLocation>
        <location evidence="1">Nucleus</location>
    </subcellularLocation>
</comment>
<keyword evidence="3" id="KW-0863">Zinc-finger</keyword>
<dbReference type="Ensembl" id="ENSCVAT00000006597.1">
    <property type="protein sequence ID" value="ENSCVAP00000005485.1"/>
    <property type="gene ID" value="ENSCVAG00000006876.1"/>
</dbReference>
<evidence type="ECO:0000256" key="5">
    <source>
        <dbReference type="ARBA" id="ARBA00023242"/>
    </source>
</evidence>
<dbReference type="GO" id="GO:0005634">
    <property type="term" value="C:nucleus"/>
    <property type="evidence" value="ECO:0007669"/>
    <property type="project" value="UniProtKB-SubCell"/>
</dbReference>
<reference evidence="8" key="2">
    <citation type="submission" date="2025-09" db="UniProtKB">
        <authorList>
            <consortium name="Ensembl"/>
        </authorList>
    </citation>
    <scope>IDENTIFICATION</scope>
</reference>
<feature type="domain" description="PHD-type" evidence="7">
    <location>
        <begin position="124"/>
        <end position="257"/>
    </location>
</feature>
<evidence type="ECO:0000256" key="2">
    <source>
        <dbReference type="ARBA" id="ARBA00022723"/>
    </source>
</evidence>
<dbReference type="Pfam" id="PF21255">
    <property type="entry name" value="DNMT3_ADD_GATA1-like"/>
    <property type="match status" value="1"/>
</dbReference>
<dbReference type="GO" id="GO:0051718">
    <property type="term" value="F:DNA (cytosine-5-)-methyltransferase activity, acting on CpG substrates"/>
    <property type="evidence" value="ECO:0007669"/>
    <property type="project" value="TreeGrafter"/>
</dbReference>
<keyword evidence="9" id="KW-1185">Reference proteome</keyword>
<dbReference type="SUPFAM" id="SSF53335">
    <property type="entry name" value="S-adenosyl-L-methionine-dependent methyltransferases"/>
    <property type="match status" value="1"/>
</dbReference>
<proteinExistence type="predicted"/>
<keyword evidence="4" id="KW-0862">Zinc</keyword>